<dbReference type="PANTHER" id="PTHR43289">
    <property type="entry name" value="MITOGEN-ACTIVATED PROTEIN KINASE KINASE KINASE 20-RELATED"/>
    <property type="match status" value="1"/>
</dbReference>
<protein>
    <recommendedName>
        <fullName evidence="1">non-specific serine/threonine protein kinase</fullName>
        <ecNumber evidence="1">2.7.11.1</ecNumber>
    </recommendedName>
</protein>
<dbReference type="PROSITE" id="PS50011">
    <property type="entry name" value="PROTEIN_KINASE_DOM"/>
    <property type="match status" value="1"/>
</dbReference>
<dbReference type="Gene3D" id="3.30.200.20">
    <property type="entry name" value="Phosphorylase Kinase, domain 1"/>
    <property type="match status" value="1"/>
</dbReference>
<keyword evidence="2 10" id="KW-0723">Serine/threonine-protein kinase</keyword>
<dbReference type="Proteomes" id="UP000253303">
    <property type="component" value="Unassembled WGS sequence"/>
</dbReference>
<gene>
    <name evidence="10" type="ORF">DP939_11230</name>
</gene>
<dbReference type="SUPFAM" id="SSF56112">
    <property type="entry name" value="Protein kinase-like (PK-like)"/>
    <property type="match status" value="1"/>
</dbReference>
<dbReference type="EC" id="2.7.11.1" evidence="1"/>
<name>A0A366M298_9ACTN</name>
<feature type="domain" description="Protein kinase" evidence="9">
    <location>
        <begin position="26"/>
        <end position="284"/>
    </location>
</feature>
<dbReference type="Gene3D" id="1.10.510.10">
    <property type="entry name" value="Transferase(Phosphotransferase) domain 1"/>
    <property type="match status" value="1"/>
</dbReference>
<dbReference type="InterPro" id="IPR011009">
    <property type="entry name" value="Kinase-like_dom_sf"/>
</dbReference>
<comment type="caution">
    <text evidence="10">The sequence shown here is derived from an EMBL/GenBank/DDBJ whole genome shotgun (WGS) entry which is preliminary data.</text>
</comment>
<sequence length="552" mass="58634">MPGPSLGSRRSMSDSQERGQLVGRRYRLVEPIGRGGMGTVWRAHDETLGRDIAIKKITPPPDLSEPEREAFTTRTFREARAAGRISHPGVAAVYDVLEERGHPWIAMELVPSTTLGAAIRERGALPPMEVARIGVQVIAALRAAHLAGVLHRDVKPDNVLLTDDQRAVLTDFGIATMEGDSPMTRTGMLVGTPGFMAPERAAGGRAVRASDLWSLGATLYLAVEGRSPFHRGHALATLSAILHEEPPPMSHAGALAPVIGALLSKDPRERPTAEQAAARMQAVLSGLEPESTAPIPVGVVEAAAGVRPAARGAGCGHARVSAARAARPAHGPGHGHRTARNAHSGHTEPAEPDGDRDRPAAASRETGGRKVLAVAGLTGLAMLVAMVSGGAAWLSAQPGERRAPAPGFVTTTTTIRTTAPASPEVPVQAPAPSPDEQVRPAPAPTDESSPEGREDDDRRREREREQRERQREKENEEKEREKSPSPDRSPDEKKDKEKEEGEESPAPEPSPEASNPGGDGEIDPWDTQDLPSARTTVRVGDPALTPHAVIRI</sequence>
<feature type="region of interest" description="Disordered" evidence="8">
    <location>
        <begin position="318"/>
        <end position="366"/>
    </location>
</feature>
<evidence type="ECO:0000259" key="9">
    <source>
        <dbReference type="PROSITE" id="PS50011"/>
    </source>
</evidence>
<feature type="region of interest" description="Disordered" evidence="8">
    <location>
        <begin position="415"/>
        <end position="552"/>
    </location>
</feature>
<evidence type="ECO:0000256" key="6">
    <source>
        <dbReference type="ARBA" id="ARBA00022840"/>
    </source>
</evidence>
<accession>A0A366M298</accession>
<feature type="binding site" evidence="7">
    <location>
        <position position="56"/>
    </location>
    <ligand>
        <name>ATP</name>
        <dbReference type="ChEBI" id="CHEBI:30616"/>
    </ligand>
</feature>
<dbReference type="PROSITE" id="PS00108">
    <property type="entry name" value="PROTEIN_KINASE_ST"/>
    <property type="match status" value="1"/>
</dbReference>
<evidence type="ECO:0000313" key="11">
    <source>
        <dbReference type="Proteomes" id="UP000253303"/>
    </source>
</evidence>
<evidence type="ECO:0000256" key="1">
    <source>
        <dbReference type="ARBA" id="ARBA00012513"/>
    </source>
</evidence>
<evidence type="ECO:0000313" key="10">
    <source>
        <dbReference type="EMBL" id="RBQ20358.1"/>
    </source>
</evidence>
<dbReference type="EMBL" id="QMEY01000003">
    <property type="protein sequence ID" value="RBQ20358.1"/>
    <property type="molecule type" value="Genomic_DNA"/>
</dbReference>
<dbReference type="CDD" id="cd14014">
    <property type="entry name" value="STKc_PknB_like"/>
    <property type="match status" value="1"/>
</dbReference>
<keyword evidence="11" id="KW-1185">Reference proteome</keyword>
<organism evidence="10 11">
    <name type="scientific">Spongiactinospora rosea</name>
    <dbReference type="NCBI Taxonomy" id="2248750"/>
    <lineage>
        <taxon>Bacteria</taxon>
        <taxon>Bacillati</taxon>
        <taxon>Actinomycetota</taxon>
        <taxon>Actinomycetes</taxon>
        <taxon>Streptosporangiales</taxon>
        <taxon>Streptosporangiaceae</taxon>
        <taxon>Spongiactinospora</taxon>
    </lineage>
</organism>
<evidence type="ECO:0000256" key="2">
    <source>
        <dbReference type="ARBA" id="ARBA00022527"/>
    </source>
</evidence>
<evidence type="ECO:0000256" key="3">
    <source>
        <dbReference type="ARBA" id="ARBA00022679"/>
    </source>
</evidence>
<dbReference type="InterPro" id="IPR008271">
    <property type="entry name" value="Ser/Thr_kinase_AS"/>
</dbReference>
<dbReference type="GO" id="GO:0004674">
    <property type="term" value="F:protein serine/threonine kinase activity"/>
    <property type="evidence" value="ECO:0007669"/>
    <property type="project" value="UniProtKB-KW"/>
</dbReference>
<feature type="region of interest" description="Disordered" evidence="8">
    <location>
        <begin position="1"/>
        <end position="23"/>
    </location>
</feature>
<feature type="compositionally biased region" description="Basic and acidic residues" evidence="8">
    <location>
        <begin position="345"/>
        <end position="359"/>
    </location>
</feature>
<proteinExistence type="predicted"/>
<evidence type="ECO:0000256" key="7">
    <source>
        <dbReference type="PROSITE-ProRule" id="PRU10141"/>
    </source>
</evidence>
<keyword evidence="3" id="KW-0808">Transferase</keyword>
<evidence type="ECO:0000256" key="4">
    <source>
        <dbReference type="ARBA" id="ARBA00022741"/>
    </source>
</evidence>
<dbReference type="PROSITE" id="PS00107">
    <property type="entry name" value="PROTEIN_KINASE_ATP"/>
    <property type="match status" value="1"/>
</dbReference>
<dbReference type="InterPro" id="IPR017441">
    <property type="entry name" value="Protein_kinase_ATP_BS"/>
</dbReference>
<evidence type="ECO:0000256" key="5">
    <source>
        <dbReference type="ARBA" id="ARBA00022777"/>
    </source>
</evidence>
<dbReference type="SMART" id="SM00220">
    <property type="entry name" value="S_TKc"/>
    <property type="match status" value="1"/>
</dbReference>
<dbReference type="GO" id="GO:0005524">
    <property type="term" value="F:ATP binding"/>
    <property type="evidence" value="ECO:0007669"/>
    <property type="project" value="UniProtKB-UniRule"/>
</dbReference>
<feature type="compositionally biased region" description="Low complexity" evidence="8">
    <location>
        <begin position="318"/>
        <end position="331"/>
    </location>
</feature>
<keyword evidence="4 7" id="KW-0547">Nucleotide-binding</keyword>
<reference evidence="10 11" key="1">
    <citation type="submission" date="2018-06" db="EMBL/GenBank/DDBJ databases">
        <title>Sphaerisporangium craniellae sp. nov., isolated from a marine sponge in the South China Sea.</title>
        <authorList>
            <person name="Li L."/>
        </authorList>
    </citation>
    <scope>NUCLEOTIDE SEQUENCE [LARGE SCALE GENOMIC DNA]</scope>
    <source>
        <strain evidence="10 11">LHW63015</strain>
    </source>
</reference>
<dbReference type="InterPro" id="IPR000719">
    <property type="entry name" value="Prot_kinase_dom"/>
</dbReference>
<dbReference type="AlphaFoldDB" id="A0A366M298"/>
<keyword evidence="6 7" id="KW-0067">ATP-binding</keyword>
<feature type="compositionally biased region" description="Basic and acidic residues" evidence="8">
    <location>
        <begin position="450"/>
        <end position="499"/>
    </location>
</feature>
<dbReference type="PANTHER" id="PTHR43289:SF6">
    <property type="entry name" value="SERINE_THREONINE-PROTEIN KINASE NEKL-3"/>
    <property type="match status" value="1"/>
</dbReference>
<evidence type="ECO:0000256" key="8">
    <source>
        <dbReference type="SAM" id="MobiDB-lite"/>
    </source>
</evidence>
<keyword evidence="5 10" id="KW-0418">Kinase</keyword>
<dbReference type="Pfam" id="PF00069">
    <property type="entry name" value="Pkinase"/>
    <property type="match status" value="1"/>
</dbReference>